<name>A6P0V9_9FIRM</name>
<dbReference type="STRING" id="411467.BACCAP_04126"/>
<evidence type="ECO:0000256" key="1">
    <source>
        <dbReference type="SAM" id="MobiDB-lite"/>
    </source>
</evidence>
<organism evidence="2 3">
    <name type="scientific">Pseudoflavonifractor capillosus ATCC 29799</name>
    <dbReference type="NCBI Taxonomy" id="411467"/>
    <lineage>
        <taxon>Bacteria</taxon>
        <taxon>Bacillati</taxon>
        <taxon>Bacillota</taxon>
        <taxon>Clostridia</taxon>
        <taxon>Eubacteriales</taxon>
        <taxon>Oscillospiraceae</taxon>
        <taxon>Pseudoflavonifractor</taxon>
    </lineage>
</organism>
<feature type="region of interest" description="Disordered" evidence="1">
    <location>
        <begin position="1"/>
        <end position="50"/>
    </location>
</feature>
<keyword evidence="3" id="KW-1185">Reference proteome</keyword>
<gene>
    <name evidence="2" type="ORF">BACCAP_04126</name>
</gene>
<evidence type="ECO:0000313" key="3">
    <source>
        <dbReference type="Proteomes" id="UP000003639"/>
    </source>
</evidence>
<evidence type="ECO:0000313" key="2">
    <source>
        <dbReference type="EMBL" id="EDM98098.1"/>
    </source>
</evidence>
<dbReference type="EMBL" id="AAXG02000044">
    <property type="protein sequence ID" value="EDM98098.1"/>
    <property type="molecule type" value="Genomic_DNA"/>
</dbReference>
<dbReference type="AlphaFoldDB" id="A6P0V9"/>
<protein>
    <submittedName>
        <fullName evidence="2">Uncharacterized protein</fullName>
    </submittedName>
</protein>
<dbReference type="Proteomes" id="UP000003639">
    <property type="component" value="Unassembled WGS sequence"/>
</dbReference>
<sequence>MGGLPRSRRQRPPKSAEGIIAHPFPPFQPGSRKRGDSQPGRNHTSYIPII</sequence>
<feature type="compositionally biased region" description="Polar residues" evidence="1">
    <location>
        <begin position="39"/>
        <end position="50"/>
    </location>
</feature>
<proteinExistence type="predicted"/>
<accession>A6P0V9</accession>
<reference evidence="2 3" key="1">
    <citation type="submission" date="2007-04" db="EMBL/GenBank/DDBJ databases">
        <authorList>
            <person name="Fulton L."/>
            <person name="Clifton S."/>
            <person name="Fulton B."/>
            <person name="Xu J."/>
            <person name="Minx P."/>
            <person name="Pepin K.H."/>
            <person name="Johnson M."/>
            <person name="Thiruvilangam P."/>
            <person name="Bhonagiri V."/>
            <person name="Nash W.E."/>
            <person name="Mardis E.R."/>
            <person name="Wilson R.K."/>
        </authorList>
    </citation>
    <scope>NUCLEOTIDE SEQUENCE [LARGE SCALE GENOMIC DNA]</scope>
    <source>
        <strain evidence="2 3">ATCC 29799</strain>
    </source>
</reference>
<comment type="caution">
    <text evidence="2">The sequence shown here is derived from an EMBL/GenBank/DDBJ whole genome shotgun (WGS) entry which is preliminary data.</text>
</comment>
<feature type="compositionally biased region" description="Basic residues" evidence="1">
    <location>
        <begin position="1"/>
        <end position="12"/>
    </location>
</feature>
<reference evidence="2 3" key="2">
    <citation type="submission" date="2007-06" db="EMBL/GenBank/DDBJ databases">
        <title>Draft genome sequence of Pseudoflavonifractor capillosus ATCC 29799.</title>
        <authorList>
            <person name="Sudarsanam P."/>
            <person name="Ley R."/>
            <person name="Guruge J."/>
            <person name="Turnbaugh P.J."/>
            <person name="Mahowald M."/>
            <person name="Liep D."/>
            <person name="Gordon J."/>
        </authorList>
    </citation>
    <scope>NUCLEOTIDE SEQUENCE [LARGE SCALE GENOMIC DNA]</scope>
    <source>
        <strain evidence="2 3">ATCC 29799</strain>
    </source>
</reference>